<name>A0A8H4RHA0_9HELO</name>
<organism evidence="1 2">
    <name type="scientific">Cudoniella acicularis</name>
    <dbReference type="NCBI Taxonomy" id="354080"/>
    <lineage>
        <taxon>Eukaryota</taxon>
        <taxon>Fungi</taxon>
        <taxon>Dikarya</taxon>
        <taxon>Ascomycota</taxon>
        <taxon>Pezizomycotina</taxon>
        <taxon>Leotiomycetes</taxon>
        <taxon>Helotiales</taxon>
        <taxon>Tricladiaceae</taxon>
        <taxon>Cudoniella</taxon>
    </lineage>
</organism>
<reference evidence="1 2" key="1">
    <citation type="submission" date="2020-03" db="EMBL/GenBank/DDBJ databases">
        <title>Draft Genome Sequence of Cudoniella acicularis.</title>
        <authorList>
            <person name="Buettner E."/>
            <person name="Kellner H."/>
        </authorList>
    </citation>
    <scope>NUCLEOTIDE SEQUENCE [LARGE SCALE GENOMIC DNA]</scope>
    <source>
        <strain evidence="1 2">DSM 108380</strain>
    </source>
</reference>
<dbReference type="Proteomes" id="UP000566819">
    <property type="component" value="Unassembled WGS sequence"/>
</dbReference>
<evidence type="ECO:0000313" key="2">
    <source>
        <dbReference type="Proteomes" id="UP000566819"/>
    </source>
</evidence>
<sequence length="129" mass="13845">MLATSAQQAATGNNCYVPEGSAGLGNANPDPSDTFCSTANSYEANYFNQYWRLAPTPSPTDFIHITMEFVAKPDLSLIFACDFADLAIDALGALDPETIPEDIGLEEGINLVCEDQEANMIEKSTTDEA</sequence>
<gene>
    <name evidence="1" type="ORF">G7Y89_g9285</name>
</gene>
<proteinExistence type="predicted"/>
<dbReference type="AlphaFoldDB" id="A0A8H4RHA0"/>
<accession>A0A8H4RHA0</accession>
<evidence type="ECO:0000313" key="1">
    <source>
        <dbReference type="EMBL" id="KAF4628870.1"/>
    </source>
</evidence>
<dbReference type="EMBL" id="JAAMPI010000751">
    <property type="protein sequence ID" value="KAF4628870.1"/>
    <property type="molecule type" value="Genomic_DNA"/>
</dbReference>
<comment type="caution">
    <text evidence="1">The sequence shown here is derived from an EMBL/GenBank/DDBJ whole genome shotgun (WGS) entry which is preliminary data.</text>
</comment>
<dbReference type="OrthoDB" id="1896086at2759"/>
<protein>
    <submittedName>
        <fullName evidence="1">Uncharacterized protein</fullName>
    </submittedName>
</protein>
<keyword evidence="2" id="KW-1185">Reference proteome</keyword>